<dbReference type="InterPro" id="IPR051087">
    <property type="entry name" value="Mitochondrial_ACSM"/>
</dbReference>
<dbReference type="GO" id="GO:0015645">
    <property type="term" value="F:fatty acid ligase activity"/>
    <property type="evidence" value="ECO:0007669"/>
    <property type="project" value="TreeGrafter"/>
</dbReference>
<comment type="similarity">
    <text evidence="1">Belongs to the ATP-dependent AMP-binding enzyme family.</text>
</comment>
<keyword evidence="2" id="KW-0436">Ligase</keyword>
<organism evidence="6 7">
    <name type="scientific">Monodon monoceros</name>
    <name type="common">Narwhal</name>
    <name type="synonym">Ceratodon monodon</name>
    <dbReference type="NCBI Taxonomy" id="40151"/>
    <lineage>
        <taxon>Eukaryota</taxon>
        <taxon>Metazoa</taxon>
        <taxon>Chordata</taxon>
        <taxon>Craniata</taxon>
        <taxon>Vertebrata</taxon>
        <taxon>Euteleostomi</taxon>
        <taxon>Mammalia</taxon>
        <taxon>Eutheria</taxon>
        <taxon>Laurasiatheria</taxon>
        <taxon>Artiodactyla</taxon>
        <taxon>Whippomorpha</taxon>
        <taxon>Cetacea</taxon>
        <taxon>Odontoceti</taxon>
        <taxon>Monodontidae</taxon>
        <taxon>Monodon</taxon>
    </lineage>
</organism>
<evidence type="ECO:0000256" key="5">
    <source>
        <dbReference type="ARBA" id="ARBA00022840"/>
    </source>
</evidence>
<evidence type="ECO:0000313" key="7">
    <source>
        <dbReference type="Proteomes" id="UP000694561"/>
    </source>
</evidence>
<evidence type="ECO:0000256" key="4">
    <source>
        <dbReference type="ARBA" id="ARBA00022832"/>
    </source>
</evidence>
<keyword evidence="4" id="KW-0276">Fatty acid metabolism</keyword>
<dbReference type="GO" id="GO:0006633">
    <property type="term" value="P:fatty acid biosynthetic process"/>
    <property type="evidence" value="ECO:0007669"/>
    <property type="project" value="TreeGrafter"/>
</dbReference>
<keyword evidence="3" id="KW-0547">Nucleotide-binding</keyword>
<reference evidence="6" key="2">
    <citation type="submission" date="2025-09" db="UniProtKB">
        <authorList>
            <consortium name="Ensembl"/>
        </authorList>
    </citation>
    <scope>IDENTIFICATION</scope>
</reference>
<proteinExistence type="inferred from homology"/>
<keyword evidence="5" id="KW-0067">ATP-binding</keyword>
<dbReference type="Proteomes" id="UP000694561">
    <property type="component" value="Unplaced"/>
</dbReference>
<protein>
    <submittedName>
        <fullName evidence="6">Uncharacterized protein</fullName>
    </submittedName>
</protein>
<dbReference type="GeneTree" id="ENSGT01010000228978"/>
<reference evidence="6" key="1">
    <citation type="submission" date="2025-08" db="UniProtKB">
        <authorList>
            <consortium name="Ensembl"/>
        </authorList>
    </citation>
    <scope>IDENTIFICATION</scope>
</reference>
<keyword evidence="7" id="KW-1185">Reference proteome</keyword>
<evidence type="ECO:0000313" key="6">
    <source>
        <dbReference type="Ensembl" id="ENSMMNP00015012925.1"/>
    </source>
</evidence>
<evidence type="ECO:0000256" key="2">
    <source>
        <dbReference type="ARBA" id="ARBA00022598"/>
    </source>
</evidence>
<dbReference type="GO" id="GO:0005524">
    <property type="term" value="F:ATP binding"/>
    <property type="evidence" value="ECO:0007669"/>
    <property type="project" value="UniProtKB-KW"/>
</dbReference>
<dbReference type="GO" id="GO:0005759">
    <property type="term" value="C:mitochondrial matrix"/>
    <property type="evidence" value="ECO:0007669"/>
    <property type="project" value="TreeGrafter"/>
</dbReference>
<dbReference type="PANTHER" id="PTHR43605:SF7">
    <property type="entry name" value="ACYL-COENZYME A SYNTHETASE ACSM3, MITOCHONDRIAL"/>
    <property type="match status" value="1"/>
</dbReference>
<dbReference type="PANTHER" id="PTHR43605">
    <property type="entry name" value="ACYL-COENZYME A SYNTHETASE"/>
    <property type="match status" value="1"/>
</dbReference>
<evidence type="ECO:0000256" key="3">
    <source>
        <dbReference type="ARBA" id="ARBA00022741"/>
    </source>
</evidence>
<accession>A0A8C6BBR6</accession>
<dbReference type="Ensembl" id="ENSMMNT00015014174.1">
    <property type="protein sequence ID" value="ENSMMNP00015012925.1"/>
    <property type="gene ID" value="ENSMMNG00015009556.1"/>
</dbReference>
<dbReference type="GO" id="GO:0004321">
    <property type="term" value="F:fatty-acyl-CoA synthase activity"/>
    <property type="evidence" value="ECO:0007669"/>
    <property type="project" value="TreeGrafter"/>
</dbReference>
<keyword evidence="4" id="KW-0443">Lipid metabolism</keyword>
<evidence type="ECO:0000256" key="1">
    <source>
        <dbReference type="ARBA" id="ARBA00006432"/>
    </source>
</evidence>
<sequence>SAVWRHGYLQARNKCIALHKDCRTVIPQDFSNYESMKQDFKLEIPEYFNFAKDVLDQWTNMEKVGKPVPCKGEIE</sequence>
<dbReference type="AlphaFoldDB" id="A0A8C6BBR6"/>
<dbReference type="GO" id="GO:0006637">
    <property type="term" value="P:acyl-CoA metabolic process"/>
    <property type="evidence" value="ECO:0007669"/>
    <property type="project" value="TreeGrafter"/>
</dbReference>
<name>A0A8C6BBR6_MONMO</name>